<keyword evidence="2" id="KW-1185">Reference proteome</keyword>
<dbReference type="AlphaFoldDB" id="A0A1I7JB93"/>
<sequence>MRHARYLLTLILAFVLLPLLAQEPTQPIRLELPLIPEETEVEVIALPDSSLLVYHKVSNAWETIATFRFTKYNHKLEEVWSDTAQISPDSDFIRYYTEAPYTYLAFDGDDYQEYTFVRLHHKTGSVRHKRFELEHIDAIYEFNVLKGNYFIIGQNSKDQKPVLFHLNPASAEVKRLPSIYGDESKFSDLLADPEQGRVDAVLTESNGRISRLQVKSFDAQGKLLRNFFVLQKEDKSLLNAEITPGDTTQKLLIGTYGSRDLRYSQGFFTMPLSADAVEGEFYNMLQLKNFLKYMKPRREARTRRREAERLRAGRKPGYNYRLLLHDLIVTPTGYLLGAEAYYSVYKGSNIGHPGIAPILARYREPEEIKRSHAVVLSFDRNGTLLWDNTFRLSGVTTYDLRHSVELQHFPDGRVVMAYPKDNEILYHIMNENKYEDEETKLEIKLYREKEKSLGVDQPGIIRWYGNSMAAFGFQRIRQENGPPRRVFYINKISF</sequence>
<dbReference type="STRING" id="388950.GCA_001611675_02397"/>
<accession>A0A1I7JB93</accession>
<protein>
    <submittedName>
        <fullName evidence="1">Uncharacterized protein</fullName>
    </submittedName>
</protein>
<gene>
    <name evidence="1" type="ORF">SAMN04487941_2668</name>
</gene>
<name>A0A1I7JB93_9BACT</name>
<dbReference type="RefSeq" id="WP_068838329.1">
    <property type="nucleotide sequence ID" value="NZ_BMXC01000003.1"/>
</dbReference>
<organism evidence="1 2">
    <name type="scientific">Pontibacter akesuensis</name>
    <dbReference type="NCBI Taxonomy" id="388950"/>
    <lineage>
        <taxon>Bacteria</taxon>
        <taxon>Pseudomonadati</taxon>
        <taxon>Bacteroidota</taxon>
        <taxon>Cytophagia</taxon>
        <taxon>Cytophagales</taxon>
        <taxon>Hymenobacteraceae</taxon>
        <taxon>Pontibacter</taxon>
    </lineage>
</organism>
<dbReference type="OrthoDB" id="1059469at2"/>
<dbReference type="EMBL" id="FPCA01000003">
    <property type="protein sequence ID" value="SFU82393.1"/>
    <property type="molecule type" value="Genomic_DNA"/>
</dbReference>
<proteinExistence type="predicted"/>
<reference evidence="2" key="1">
    <citation type="submission" date="2016-10" db="EMBL/GenBank/DDBJ databases">
        <authorList>
            <person name="Varghese N."/>
        </authorList>
    </citation>
    <scope>NUCLEOTIDE SEQUENCE [LARGE SCALE GENOMIC DNA]</scope>
    <source>
        <strain evidence="2">DSM 18820</strain>
    </source>
</reference>
<evidence type="ECO:0000313" key="1">
    <source>
        <dbReference type="EMBL" id="SFU82393.1"/>
    </source>
</evidence>
<dbReference type="Proteomes" id="UP000182491">
    <property type="component" value="Unassembled WGS sequence"/>
</dbReference>
<evidence type="ECO:0000313" key="2">
    <source>
        <dbReference type="Proteomes" id="UP000182491"/>
    </source>
</evidence>